<dbReference type="Gene3D" id="3.40.50.880">
    <property type="match status" value="1"/>
</dbReference>
<evidence type="ECO:0000313" key="2">
    <source>
        <dbReference type="EMBL" id="MVQ50333.1"/>
    </source>
</evidence>
<dbReference type="InterPro" id="IPR029062">
    <property type="entry name" value="Class_I_gatase-like"/>
</dbReference>
<sequence length="437" mass="45877">MSFIPRLVAVAGVLTLASAALVAQPAFASGPGQTAHAAALDPAAARGSLVLVGGNLDENRQILRRIVALADPDGDGPRRARIALVTAAAEPAETAAEAQDPDENNAAANGLYYAQLFKRFGATTYAVPVDTTQDAFAGDTYGPRAARDERVARRVERSTGVFFGGGDQMDYIRTLMSCRDAVREAFRDCVPSPVLTAVARVLDRGGVVAGVSAGTTIQQGPDMVTGGEPYEAWRDGATAGYLEDADRLGYLPFGGFGFFSGALLDSHFGTWGRQARMVRLAEETGHRRVVGIDETTALVVDRASGRARVIGENGVSILDVRGQGAGWTYLTAGDRLDLRTWEVRPSRAAHRLRGSGPAPAPVADVWDSAAADDPGSYSLVDLAVGLVRSSGARATGTTLETGPQYRTTLVRTEATRAWGGSGRTSFSGLRLLIGRAG</sequence>
<dbReference type="EMBL" id="WSEK01000004">
    <property type="protein sequence ID" value="MVQ50333.1"/>
    <property type="molecule type" value="Genomic_DNA"/>
</dbReference>
<gene>
    <name evidence="2" type="ORF">GON03_14200</name>
</gene>
<accession>A0A6L6XUB9</accession>
<proteinExistence type="predicted"/>
<dbReference type="CDD" id="cd03145">
    <property type="entry name" value="GAT1_cyanophycinase"/>
    <property type="match status" value="1"/>
</dbReference>
<dbReference type="PANTHER" id="PTHR36175:SF1">
    <property type="entry name" value="CYANOPHYCINASE"/>
    <property type="match status" value="1"/>
</dbReference>
<feature type="chain" id="PRO_5027102942" description="Cyanophycinase" evidence="1">
    <location>
        <begin position="29"/>
        <end position="437"/>
    </location>
</feature>
<dbReference type="AlphaFoldDB" id="A0A6L6XUB9"/>
<evidence type="ECO:0000313" key="3">
    <source>
        <dbReference type="Proteomes" id="UP000473525"/>
    </source>
</evidence>
<organism evidence="2 3">
    <name type="scientific">Nocardioides agri</name>
    <dbReference type="NCBI Taxonomy" id="2682843"/>
    <lineage>
        <taxon>Bacteria</taxon>
        <taxon>Bacillati</taxon>
        <taxon>Actinomycetota</taxon>
        <taxon>Actinomycetes</taxon>
        <taxon>Propionibacteriales</taxon>
        <taxon>Nocardioidaceae</taxon>
        <taxon>Nocardioides</taxon>
    </lineage>
</organism>
<feature type="signal peptide" evidence="1">
    <location>
        <begin position="1"/>
        <end position="28"/>
    </location>
</feature>
<evidence type="ECO:0000256" key="1">
    <source>
        <dbReference type="SAM" id="SignalP"/>
    </source>
</evidence>
<evidence type="ECO:0008006" key="4">
    <source>
        <dbReference type="Google" id="ProtNLM"/>
    </source>
</evidence>
<dbReference type="PANTHER" id="PTHR36175">
    <property type="entry name" value="CYANOPHYCINASE"/>
    <property type="match status" value="1"/>
</dbReference>
<dbReference type="Proteomes" id="UP000473525">
    <property type="component" value="Unassembled WGS sequence"/>
</dbReference>
<comment type="caution">
    <text evidence="2">The sequence shown here is derived from an EMBL/GenBank/DDBJ whole genome shotgun (WGS) entry which is preliminary data.</text>
</comment>
<name>A0A6L6XUB9_9ACTN</name>
<keyword evidence="1" id="KW-0732">Signal</keyword>
<keyword evidence="3" id="KW-1185">Reference proteome</keyword>
<dbReference type="RefSeq" id="WP_157343351.1">
    <property type="nucleotide sequence ID" value="NZ_WSEK01000004.1"/>
</dbReference>
<reference evidence="2 3" key="1">
    <citation type="submission" date="2019-12" db="EMBL/GenBank/DDBJ databases">
        <authorList>
            <person name="Huq M.A."/>
        </authorList>
    </citation>
    <scope>NUCLEOTIDE SEQUENCE [LARGE SCALE GENOMIC DNA]</scope>
    <source>
        <strain evidence="2 3">MAH-18</strain>
    </source>
</reference>
<protein>
    <recommendedName>
        <fullName evidence="4">Cyanophycinase</fullName>
    </recommendedName>
</protein>
<dbReference type="SUPFAM" id="SSF52317">
    <property type="entry name" value="Class I glutamine amidotransferase-like"/>
    <property type="match status" value="1"/>
</dbReference>